<dbReference type="Gene3D" id="3.40.50.720">
    <property type="entry name" value="NAD(P)-binding Rossmann-like Domain"/>
    <property type="match status" value="1"/>
</dbReference>
<feature type="binding site" evidence="10">
    <location>
        <position position="434"/>
    </location>
    <ligand>
        <name>NADP(+)</name>
        <dbReference type="ChEBI" id="CHEBI:58349"/>
    </ligand>
</feature>
<dbReference type="InterPro" id="IPR036188">
    <property type="entry name" value="FAD/NAD-bd_sf"/>
</dbReference>
<keyword evidence="5 8" id="KW-0521">NADP</keyword>
<evidence type="ECO:0000256" key="10">
    <source>
        <dbReference type="PIRSR" id="PIRSR000362-2"/>
    </source>
</evidence>
<dbReference type="EMBL" id="MU006089">
    <property type="protein sequence ID" value="KAF2842590.1"/>
    <property type="molecule type" value="Genomic_DNA"/>
</dbReference>
<gene>
    <name evidence="11" type="ORF">M501DRAFT_993310</name>
</gene>
<keyword evidence="12" id="KW-1185">Reference proteome</keyword>
<feature type="binding site" evidence="9">
    <location>
        <position position="81"/>
    </location>
    <ligand>
        <name>FAD</name>
        <dbReference type="ChEBI" id="CHEBI:57692"/>
    </ligand>
</feature>
<dbReference type="PIRSF" id="PIRSF000362">
    <property type="entry name" value="FNR"/>
    <property type="match status" value="1"/>
</dbReference>
<feature type="binding site" evidence="10">
    <location>
        <position position="253"/>
    </location>
    <ligand>
        <name>NADP(+)</name>
        <dbReference type="ChEBI" id="CHEBI:58349"/>
    </ligand>
</feature>
<comment type="similarity">
    <text evidence="2 8">Belongs to the ferredoxin--NADP reductase type 1 family.</text>
</comment>
<dbReference type="SUPFAM" id="SSF51971">
    <property type="entry name" value="Nucleotide-binding domain"/>
    <property type="match status" value="1"/>
</dbReference>
<comment type="catalytic activity">
    <reaction evidence="7 8">
        <text>2 reduced [adrenodoxin] + NADP(+) + H(+) = 2 oxidized [adrenodoxin] + NADPH</text>
        <dbReference type="Rhea" id="RHEA:42312"/>
        <dbReference type="Rhea" id="RHEA-COMP:9998"/>
        <dbReference type="Rhea" id="RHEA-COMP:9999"/>
        <dbReference type="ChEBI" id="CHEBI:15378"/>
        <dbReference type="ChEBI" id="CHEBI:33737"/>
        <dbReference type="ChEBI" id="CHEBI:33738"/>
        <dbReference type="ChEBI" id="CHEBI:57783"/>
        <dbReference type="ChEBI" id="CHEBI:58349"/>
        <dbReference type="EC" id="1.18.1.6"/>
    </reaction>
</comment>
<feature type="binding site" evidence="10">
    <location>
        <begin position="241"/>
        <end position="242"/>
    </location>
    <ligand>
        <name>NADP(+)</name>
        <dbReference type="ChEBI" id="CHEBI:58349"/>
    </ligand>
</feature>
<evidence type="ECO:0000256" key="1">
    <source>
        <dbReference type="ARBA" id="ARBA00001974"/>
    </source>
</evidence>
<evidence type="ECO:0000256" key="8">
    <source>
        <dbReference type="PIRNR" id="PIRNR000362"/>
    </source>
</evidence>
<dbReference type="PANTHER" id="PTHR48467:SF1">
    <property type="entry name" value="GLUTAMATE SYNTHASE 1 [NADH], CHLOROPLASTIC-LIKE"/>
    <property type="match status" value="1"/>
</dbReference>
<evidence type="ECO:0000256" key="4">
    <source>
        <dbReference type="ARBA" id="ARBA00022827"/>
    </source>
</evidence>
<comment type="caution">
    <text evidence="11">The sequence shown here is derived from an EMBL/GenBank/DDBJ whole genome shotgun (WGS) entry which is preliminary data.</text>
</comment>
<keyword evidence="8" id="KW-0496">Mitochondrion</keyword>
<dbReference type="AlphaFoldDB" id="A0A9P4SHH1"/>
<reference evidence="11" key="1">
    <citation type="journal article" date="2020" name="Stud. Mycol.">
        <title>101 Dothideomycetes genomes: a test case for predicting lifestyles and emergence of pathogens.</title>
        <authorList>
            <person name="Haridas S."/>
            <person name="Albert R."/>
            <person name="Binder M."/>
            <person name="Bloem J."/>
            <person name="Labutti K."/>
            <person name="Salamov A."/>
            <person name="Andreopoulos B."/>
            <person name="Baker S."/>
            <person name="Barry K."/>
            <person name="Bills G."/>
            <person name="Bluhm B."/>
            <person name="Cannon C."/>
            <person name="Castanera R."/>
            <person name="Culley D."/>
            <person name="Daum C."/>
            <person name="Ezra D."/>
            <person name="Gonzalez J."/>
            <person name="Henrissat B."/>
            <person name="Kuo A."/>
            <person name="Liang C."/>
            <person name="Lipzen A."/>
            <person name="Lutzoni F."/>
            <person name="Magnuson J."/>
            <person name="Mondo S."/>
            <person name="Nolan M."/>
            <person name="Ohm R."/>
            <person name="Pangilinan J."/>
            <person name="Park H.-J."/>
            <person name="Ramirez L."/>
            <person name="Alfaro M."/>
            <person name="Sun H."/>
            <person name="Tritt A."/>
            <person name="Yoshinaga Y."/>
            <person name="Zwiers L.-H."/>
            <person name="Turgeon B."/>
            <person name="Goodwin S."/>
            <person name="Spatafora J."/>
            <person name="Crous P."/>
            <person name="Grigoriev I."/>
        </authorList>
    </citation>
    <scope>NUCLEOTIDE SEQUENCE</scope>
    <source>
        <strain evidence="11">CBS 101060</strain>
    </source>
</reference>
<proteinExistence type="inferred from homology"/>
<dbReference type="InterPro" id="IPR021163">
    <property type="entry name" value="Ferredox_Rdtase_adrenod"/>
</dbReference>
<evidence type="ECO:0000313" key="12">
    <source>
        <dbReference type="Proteomes" id="UP000799429"/>
    </source>
</evidence>
<dbReference type="InterPro" id="IPR055275">
    <property type="entry name" value="Ferredox_Rdtase"/>
</dbReference>
<accession>A0A9P4SHH1</accession>
<protein>
    <recommendedName>
        <fullName evidence="8">NADPH:adrenodoxin oxidoreductase, mitochondrial</fullName>
        <ecNumber evidence="8">1.18.1.6</ecNumber>
    </recommendedName>
</protein>
<keyword evidence="6 8" id="KW-0560">Oxidoreductase</keyword>
<dbReference type="Proteomes" id="UP000799429">
    <property type="component" value="Unassembled WGS sequence"/>
</dbReference>
<sequence>MPYTQRTPYICGSCARALSIASRRKSVRNHPNQLVKRLYGNVASSDGRSLRVAVIGSGPAGFFATKQLMKLTEDAKIDMYEHLPAPFGLLRFGVAPDHPEVKHPEVEFSELAQSSRFQFIGNVDMGRDIPLTSLIPHYDAILFAYGCTKDNKLNIPGEDLRGVYSARAFVGWYNGLPEFAGLNPNLEAGEEAIVIGQGNVAMDVARILLSSVDRLKDTDISEQALETLARNKITSVKIIGRRGPLQASFTIKEVRELINLPSVYFEPVDSSLIPLEVTNLKGMEKRRRTRILDLLQKRGPTPMNAATRSWALKFFLRPNSFKSSSGDLANLCKVNFERTALEPNADPLDIAARIHGTGELHSLEASLAFLSIGYKAEPLPGLDSVNVPFDTKKGIIPNDLYGRVISPLEGTGDLSAGHVPGMYCAGWVKRGPTGVINTTMEDAFASAEVILRDWKEGVPFLNSGIGGSTGLGWEGLRKEVEGRGLRPVSWDDWMKIDRVENERGRERGKVREKFKTIKEMLEVLD</sequence>
<organism evidence="11 12">
    <name type="scientific">Patellaria atrata CBS 101060</name>
    <dbReference type="NCBI Taxonomy" id="1346257"/>
    <lineage>
        <taxon>Eukaryota</taxon>
        <taxon>Fungi</taxon>
        <taxon>Dikarya</taxon>
        <taxon>Ascomycota</taxon>
        <taxon>Pezizomycotina</taxon>
        <taxon>Dothideomycetes</taxon>
        <taxon>Dothideomycetes incertae sedis</taxon>
        <taxon>Patellariales</taxon>
        <taxon>Patellariaceae</taxon>
        <taxon>Patellaria</taxon>
    </lineage>
</organism>
<dbReference type="PANTHER" id="PTHR48467">
    <property type="entry name" value="GLUTAMATE SYNTHASE 1 [NADH], CHLOROPLASTIC-LIKE"/>
    <property type="match status" value="1"/>
</dbReference>
<evidence type="ECO:0000256" key="5">
    <source>
        <dbReference type="ARBA" id="ARBA00022857"/>
    </source>
</evidence>
<feature type="binding site" evidence="9">
    <location>
        <position position="89"/>
    </location>
    <ligand>
        <name>FAD</name>
        <dbReference type="ChEBI" id="CHEBI:57692"/>
    </ligand>
</feature>
<evidence type="ECO:0000256" key="2">
    <source>
        <dbReference type="ARBA" id="ARBA00008312"/>
    </source>
</evidence>
<feature type="binding site" evidence="9">
    <location>
        <position position="427"/>
    </location>
    <ligand>
        <name>FAD</name>
        <dbReference type="ChEBI" id="CHEBI:57692"/>
    </ligand>
</feature>
<name>A0A9P4SHH1_9PEZI</name>
<dbReference type="PRINTS" id="PR00419">
    <property type="entry name" value="ADXRDTASE"/>
</dbReference>
<evidence type="ECO:0000256" key="3">
    <source>
        <dbReference type="ARBA" id="ARBA00022630"/>
    </source>
</evidence>
<evidence type="ECO:0000256" key="7">
    <source>
        <dbReference type="ARBA" id="ARBA00048933"/>
    </source>
</evidence>
<dbReference type="OrthoDB" id="333024at2759"/>
<dbReference type="GO" id="GO:0016491">
    <property type="term" value="F:oxidoreductase activity"/>
    <property type="evidence" value="ECO:0007669"/>
    <property type="project" value="UniProtKB-KW"/>
</dbReference>
<feature type="binding site" evidence="9">
    <location>
        <begin position="434"/>
        <end position="436"/>
    </location>
    <ligand>
        <name>FAD</name>
        <dbReference type="ChEBI" id="CHEBI:57692"/>
    </ligand>
</feature>
<feature type="binding site" evidence="9">
    <location>
        <position position="60"/>
    </location>
    <ligand>
        <name>FAD</name>
        <dbReference type="ChEBI" id="CHEBI:57692"/>
    </ligand>
</feature>
<feature type="binding site" evidence="10">
    <location>
        <begin position="197"/>
        <end position="200"/>
    </location>
    <ligand>
        <name>NADP(+)</name>
        <dbReference type="ChEBI" id="CHEBI:58349"/>
    </ligand>
</feature>
<evidence type="ECO:0000313" key="11">
    <source>
        <dbReference type="EMBL" id="KAF2842590.1"/>
    </source>
</evidence>
<evidence type="ECO:0000256" key="6">
    <source>
        <dbReference type="ARBA" id="ARBA00023002"/>
    </source>
</evidence>
<dbReference type="Gene3D" id="3.50.50.60">
    <property type="entry name" value="FAD/NAD(P)-binding domain"/>
    <property type="match status" value="1"/>
</dbReference>
<keyword evidence="4 8" id="KW-0274">FAD</keyword>
<dbReference type="EC" id="1.18.1.6" evidence="8"/>
<comment type="subcellular location">
    <subcellularLocation>
        <location evidence="8">Mitochondrion</location>
    </subcellularLocation>
</comment>
<dbReference type="GO" id="GO:0005739">
    <property type="term" value="C:mitochondrion"/>
    <property type="evidence" value="ECO:0007669"/>
    <property type="project" value="UniProtKB-SubCell"/>
</dbReference>
<comment type="cofactor">
    <cofactor evidence="1 8 9">
        <name>FAD</name>
        <dbReference type="ChEBI" id="CHEBI:57692"/>
    </cofactor>
</comment>
<evidence type="ECO:0000256" key="9">
    <source>
        <dbReference type="PIRSR" id="PIRSR000362-1"/>
    </source>
</evidence>
<keyword evidence="3 8" id="KW-0285">Flavoprotein</keyword>